<dbReference type="AlphaFoldDB" id="A0A5B9QLX9"/>
<name>A0A5B9QLX9_9BACT</name>
<keyword evidence="2" id="KW-1185">Reference proteome</keyword>
<evidence type="ECO:0000313" key="1">
    <source>
        <dbReference type="EMBL" id="QEG38006.1"/>
    </source>
</evidence>
<proteinExistence type="predicted"/>
<dbReference type="EMBL" id="CP042913">
    <property type="protein sequence ID" value="QEG38006.1"/>
    <property type="molecule type" value="Genomic_DNA"/>
</dbReference>
<evidence type="ECO:0000313" key="2">
    <source>
        <dbReference type="Proteomes" id="UP000323917"/>
    </source>
</evidence>
<protein>
    <recommendedName>
        <fullName evidence="3">DUF4258 domain-containing protein</fullName>
    </recommendedName>
</protein>
<accession>A0A5B9QLX9</accession>
<dbReference type="OrthoDB" id="215621at2"/>
<organism evidence="1 2">
    <name type="scientific">Bythopirellula goksoeyrii</name>
    <dbReference type="NCBI Taxonomy" id="1400387"/>
    <lineage>
        <taxon>Bacteria</taxon>
        <taxon>Pseudomonadati</taxon>
        <taxon>Planctomycetota</taxon>
        <taxon>Planctomycetia</taxon>
        <taxon>Pirellulales</taxon>
        <taxon>Lacipirellulaceae</taxon>
        <taxon>Bythopirellula</taxon>
    </lineage>
</organism>
<dbReference type="Proteomes" id="UP000323917">
    <property type="component" value="Chromosome"/>
</dbReference>
<sequence>MPYYFFHWNDQLVEYLDLHDISITDFQNIVMGAHRIAISKSTGREICFGWSADGRYVACVYEWIDDDTILPITAYEVEY</sequence>
<dbReference type="RefSeq" id="WP_148076167.1">
    <property type="nucleotide sequence ID" value="NZ_CP042913.1"/>
</dbReference>
<evidence type="ECO:0008006" key="3">
    <source>
        <dbReference type="Google" id="ProtNLM"/>
    </source>
</evidence>
<dbReference type="KEGG" id="bgok:Pr1d_53540"/>
<gene>
    <name evidence="1" type="ORF">Pr1d_53540</name>
</gene>
<reference evidence="1 2" key="1">
    <citation type="submission" date="2019-08" db="EMBL/GenBank/DDBJ databases">
        <title>Deep-cultivation of Planctomycetes and their phenomic and genomic characterization uncovers novel biology.</title>
        <authorList>
            <person name="Wiegand S."/>
            <person name="Jogler M."/>
            <person name="Boedeker C."/>
            <person name="Pinto D."/>
            <person name="Vollmers J."/>
            <person name="Rivas-Marin E."/>
            <person name="Kohn T."/>
            <person name="Peeters S.H."/>
            <person name="Heuer A."/>
            <person name="Rast P."/>
            <person name="Oberbeckmann S."/>
            <person name="Bunk B."/>
            <person name="Jeske O."/>
            <person name="Meyerdierks A."/>
            <person name="Storesund J.E."/>
            <person name="Kallscheuer N."/>
            <person name="Luecker S."/>
            <person name="Lage O.M."/>
            <person name="Pohl T."/>
            <person name="Merkel B.J."/>
            <person name="Hornburger P."/>
            <person name="Mueller R.-W."/>
            <person name="Bruemmer F."/>
            <person name="Labrenz M."/>
            <person name="Spormann A.M."/>
            <person name="Op den Camp H."/>
            <person name="Overmann J."/>
            <person name="Amann R."/>
            <person name="Jetten M.S.M."/>
            <person name="Mascher T."/>
            <person name="Medema M.H."/>
            <person name="Devos D.P."/>
            <person name="Kaster A.-K."/>
            <person name="Ovreas L."/>
            <person name="Rohde M."/>
            <person name="Galperin M.Y."/>
            <person name="Jogler C."/>
        </authorList>
    </citation>
    <scope>NUCLEOTIDE SEQUENCE [LARGE SCALE GENOMIC DNA]</scope>
    <source>
        <strain evidence="1 2">Pr1d</strain>
    </source>
</reference>